<dbReference type="AlphaFoldDB" id="A0A183CEV3"/>
<reference evidence="2" key="3">
    <citation type="submission" date="2016-06" db="UniProtKB">
        <authorList>
            <consortium name="WormBaseParasite"/>
        </authorList>
    </citation>
    <scope>IDENTIFICATION</scope>
</reference>
<reference evidence="1" key="2">
    <citation type="submission" date="2014-05" db="EMBL/GenBank/DDBJ databases">
        <title>The genome and life-stage specific transcriptomes of Globodera pallida elucidate key aspects of plant parasitism by a cyst nematode.</title>
        <authorList>
            <person name="Cotton J.A."/>
            <person name="Lilley C.J."/>
            <person name="Jones L.M."/>
            <person name="Kikuchi T."/>
            <person name="Reid A.J."/>
            <person name="Thorpe P."/>
            <person name="Tsai I.J."/>
            <person name="Beasley H."/>
            <person name="Blok V."/>
            <person name="Cock P.J.A."/>
            <person name="Van den Akker S.E."/>
            <person name="Holroyd N."/>
            <person name="Hunt M."/>
            <person name="Mantelin S."/>
            <person name="Naghra H."/>
            <person name="Pain A."/>
            <person name="Palomares-Rius J.E."/>
            <person name="Zarowiecki M."/>
            <person name="Berriman M."/>
            <person name="Jones J.T."/>
            <person name="Urwin P.E."/>
        </authorList>
    </citation>
    <scope>NUCLEOTIDE SEQUENCE [LARGE SCALE GENOMIC DNA]</scope>
    <source>
        <strain evidence="1">Lindley</strain>
    </source>
</reference>
<dbReference type="WBParaSite" id="GPLIN_001140800">
    <property type="protein sequence ID" value="GPLIN_001140800"/>
    <property type="gene ID" value="GPLIN_001140800"/>
</dbReference>
<accession>A0A183CEV3</accession>
<keyword evidence="1" id="KW-1185">Reference proteome</keyword>
<reference evidence="1" key="1">
    <citation type="submission" date="2013-12" db="EMBL/GenBank/DDBJ databases">
        <authorList>
            <person name="Aslett M."/>
        </authorList>
    </citation>
    <scope>NUCLEOTIDE SEQUENCE [LARGE SCALE GENOMIC DNA]</scope>
    <source>
        <strain evidence="1">Lindley</strain>
    </source>
</reference>
<sequence>MMLCPLPKKWDFLLPRDLMEKIFALEADAELDKMEVERLTDQLLKEVPRSLLEQLELPRFYSRLPFNIRWQIKELLFDKSLIWSQKHEAIFALIQTLPSQMRRFAPIQHVAQSSVDDSSFARPTLAGTGHSRLFESVSALKYTVSFTFQTKELCEILPQPLEAQLYAALSSNKLNIDQKLAAVENAMSELPFGVLDRLFFVGVPIVDAEVRERFRRLWYDRPYGSLDAGEEEGIGLKMQNKNNVDSPMLLNLPVPSSSAQQDPIGRASIFYHHQLPSSQPIIPPLLPPKANGIKVPADSVEERNRSKMGKRELISAEQQQFDLDADDGKRMIVRHKKRRSDNFHGRLQMRHVNRLLGILQKQKFVR</sequence>
<organism evidence="1 2">
    <name type="scientific">Globodera pallida</name>
    <name type="common">Potato cyst nematode worm</name>
    <name type="synonym">Heterodera pallida</name>
    <dbReference type="NCBI Taxonomy" id="36090"/>
    <lineage>
        <taxon>Eukaryota</taxon>
        <taxon>Metazoa</taxon>
        <taxon>Ecdysozoa</taxon>
        <taxon>Nematoda</taxon>
        <taxon>Chromadorea</taxon>
        <taxon>Rhabditida</taxon>
        <taxon>Tylenchina</taxon>
        <taxon>Tylenchomorpha</taxon>
        <taxon>Tylenchoidea</taxon>
        <taxon>Heteroderidae</taxon>
        <taxon>Heteroderinae</taxon>
        <taxon>Globodera</taxon>
    </lineage>
</organism>
<evidence type="ECO:0000313" key="2">
    <source>
        <dbReference type="WBParaSite" id="GPLIN_001140800"/>
    </source>
</evidence>
<name>A0A183CEV3_GLOPA</name>
<evidence type="ECO:0000313" key="1">
    <source>
        <dbReference type="Proteomes" id="UP000050741"/>
    </source>
</evidence>
<dbReference type="Proteomes" id="UP000050741">
    <property type="component" value="Unassembled WGS sequence"/>
</dbReference>
<protein>
    <submittedName>
        <fullName evidence="2">Uncharacterized protein</fullName>
    </submittedName>
</protein>
<proteinExistence type="predicted"/>